<name>A0A7I8DGU6_9FIRM</name>
<reference evidence="1 2" key="2">
    <citation type="submission" date="2020-08" db="EMBL/GenBank/DDBJ databases">
        <authorList>
            <person name="Ueki A."/>
            <person name="Tonouchi A."/>
        </authorList>
    </citation>
    <scope>NUCLEOTIDE SEQUENCE [LARGE SCALE GENOMIC DNA]</scope>
    <source>
        <strain evidence="1 2">CTTW</strain>
    </source>
</reference>
<dbReference type="PANTHER" id="PTHR30087:SF1">
    <property type="entry name" value="HYPOTHETICAL CYTOSOLIC PROTEIN"/>
    <property type="match status" value="1"/>
</dbReference>
<evidence type="ECO:0000313" key="2">
    <source>
        <dbReference type="Proteomes" id="UP000515703"/>
    </source>
</evidence>
<dbReference type="EMBL" id="AP023368">
    <property type="protein sequence ID" value="BCJ97699.1"/>
    <property type="molecule type" value="Genomic_DNA"/>
</dbReference>
<accession>A0A7I8DGU6</accession>
<evidence type="ECO:0008006" key="3">
    <source>
        <dbReference type="Google" id="ProtNLM"/>
    </source>
</evidence>
<dbReference type="KEGG" id="acht:bsdcttw_07400"/>
<evidence type="ECO:0000313" key="1">
    <source>
        <dbReference type="EMBL" id="BCJ97699.1"/>
    </source>
</evidence>
<protein>
    <recommendedName>
        <fullName evidence="3">DUF523 domain-containing protein</fullName>
    </recommendedName>
</protein>
<dbReference type="InterPro" id="IPR007553">
    <property type="entry name" value="2-thiour_desulf"/>
</dbReference>
<dbReference type="Pfam" id="PF04463">
    <property type="entry name" value="2-thiour_desulf"/>
    <property type="match status" value="1"/>
</dbReference>
<reference evidence="1 2" key="1">
    <citation type="submission" date="2020-08" db="EMBL/GenBank/DDBJ databases">
        <title>Draft genome sequencing of an Anaerocolumna strain isolated from anoxic soil subjected to BSD treatment.</title>
        <authorList>
            <person name="Uek A."/>
            <person name="Tonouchi A."/>
        </authorList>
    </citation>
    <scope>NUCLEOTIDE SEQUENCE [LARGE SCALE GENOMIC DNA]</scope>
    <source>
        <strain evidence="1 2">CTTW</strain>
    </source>
</reference>
<sequence>MNILVSACLLGLNCRYSGDGKYIKELEELKGKVHLIPVCPEQLGGLPTPRNPVELKLGKAFDKEGRDCTEQFCKGAEEVCKLAEYFECTAAILKANSPSCGYGQIYDGSFQGKLIQGNGMTAEILAKRGVKIFSEKNLEELKVCIDEES</sequence>
<organism evidence="1 2">
    <name type="scientific">Anaerocolumna chitinilytica</name>
    <dbReference type="NCBI Taxonomy" id="1727145"/>
    <lineage>
        <taxon>Bacteria</taxon>
        <taxon>Bacillati</taxon>
        <taxon>Bacillota</taxon>
        <taxon>Clostridia</taxon>
        <taxon>Lachnospirales</taxon>
        <taxon>Lachnospiraceae</taxon>
        <taxon>Anaerocolumna</taxon>
    </lineage>
</organism>
<proteinExistence type="predicted"/>
<keyword evidence="2" id="KW-1185">Reference proteome</keyword>
<dbReference type="PANTHER" id="PTHR30087">
    <property type="entry name" value="INNER MEMBRANE PROTEIN"/>
    <property type="match status" value="1"/>
</dbReference>
<dbReference type="AlphaFoldDB" id="A0A7I8DGU6"/>
<gene>
    <name evidence="1" type="ORF">bsdcttw_07400</name>
</gene>
<dbReference type="RefSeq" id="WP_185258100.1">
    <property type="nucleotide sequence ID" value="NZ_AP023368.1"/>
</dbReference>
<dbReference type="Proteomes" id="UP000515703">
    <property type="component" value="Chromosome"/>
</dbReference>